<evidence type="ECO:0000313" key="1">
    <source>
        <dbReference type="EMBL" id="PRP91824.1"/>
    </source>
</evidence>
<gene>
    <name evidence="1" type="ORF">ENSA5_52620</name>
</gene>
<comment type="caution">
    <text evidence="1">The sequence shown here is derived from an EMBL/GenBank/DDBJ whole genome shotgun (WGS) entry which is preliminary data.</text>
</comment>
<dbReference type="RefSeq" id="WP_181198170.1">
    <property type="nucleotide sequence ID" value="NZ_PVNK01000231.1"/>
</dbReference>
<protein>
    <submittedName>
        <fullName evidence="1">Uncharacterized protein</fullName>
    </submittedName>
</protein>
<dbReference type="AlphaFoldDB" id="A0A2S9XG25"/>
<sequence length="198" mass="22780">MSKDRNKLITLALVGACSFGVWKAGQALLADDETQGTEHAVNQVWIDHIPRDDRDMIKHFVLIDHRDGQFGSVGRSSQWRHSIEVFRWRLQHNTLNLFFPQERQRGEVKVRTWRCEGEAPAPFELCLELTNKSGHSLVLYSRDDWKIEPRDVRDSLDDIAEDAPTLAGVLHSFEDGEAEALAELDLEGAESWQLRDWF</sequence>
<keyword evidence="2" id="KW-1185">Reference proteome</keyword>
<evidence type="ECO:0000313" key="2">
    <source>
        <dbReference type="Proteomes" id="UP000237968"/>
    </source>
</evidence>
<accession>A0A2S9XG25</accession>
<dbReference type="Proteomes" id="UP000237968">
    <property type="component" value="Unassembled WGS sequence"/>
</dbReference>
<name>A0A2S9XG25_9BACT</name>
<dbReference type="EMBL" id="PVNK01000231">
    <property type="protein sequence ID" value="PRP91824.1"/>
    <property type="molecule type" value="Genomic_DNA"/>
</dbReference>
<proteinExistence type="predicted"/>
<reference evidence="1 2" key="1">
    <citation type="submission" date="2018-03" db="EMBL/GenBank/DDBJ databases">
        <title>Draft Genome Sequences of the Obligatory Marine Myxobacteria Enhygromyxa salina SWB005.</title>
        <authorList>
            <person name="Poehlein A."/>
            <person name="Moghaddam J.A."/>
            <person name="Harms H."/>
            <person name="Alanjari M."/>
            <person name="Koenig G.M."/>
            <person name="Daniel R."/>
            <person name="Schaeberle T.F."/>
        </authorList>
    </citation>
    <scope>NUCLEOTIDE SEQUENCE [LARGE SCALE GENOMIC DNA]</scope>
    <source>
        <strain evidence="1 2">SWB005</strain>
    </source>
</reference>
<organism evidence="1 2">
    <name type="scientific">Enhygromyxa salina</name>
    <dbReference type="NCBI Taxonomy" id="215803"/>
    <lineage>
        <taxon>Bacteria</taxon>
        <taxon>Pseudomonadati</taxon>
        <taxon>Myxococcota</taxon>
        <taxon>Polyangia</taxon>
        <taxon>Nannocystales</taxon>
        <taxon>Nannocystaceae</taxon>
        <taxon>Enhygromyxa</taxon>
    </lineage>
</organism>